<accession>A0A972JYF8</accession>
<dbReference type="InterPro" id="IPR009057">
    <property type="entry name" value="Homeodomain-like_sf"/>
</dbReference>
<dbReference type="Gene3D" id="1.10.10.60">
    <property type="entry name" value="Homeodomain-like"/>
    <property type="match status" value="2"/>
</dbReference>
<organism evidence="7 8">
    <name type="scientific">Paenibacillus foliorum</name>
    <dbReference type="NCBI Taxonomy" id="2654974"/>
    <lineage>
        <taxon>Bacteria</taxon>
        <taxon>Bacillati</taxon>
        <taxon>Bacillota</taxon>
        <taxon>Bacilli</taxon>
        <taxon>Bacillales</taxon>
        <taxon>Paenibacillaceae</taxon>
        <taxon>Paenibacillus</taxon>
    </lineage>
</organism>
<sequence>MLKILIVDDERTVLMGLNKILSKHCPDYEIVNMVQSPNEALRILTEKAVDVVITDVKMPDMDGIELTKRIRAQYPDTTVVVLSGHSDFEFVRQTLKNGAHDYLLKPCHYQTVVDILRSLEENVKHKEKKTLESNNKKILEAVISGKRELPKEWAVYAHLQMLVIKIQDYRDPLLEEHLKKEFVIGNEFNEFLEMVAFDDIIVVLLQNTIDLSTLKQRIFPNLSKKGFRLFMAIHRFMNGSKCLQEAYSTSVQMIEFLEFNELSILMDMEMYRDFIEQQKKYALNNYFSNQILLKHMMNGNLEMAQQYLSTNLNQLYLLDVYVDPVRIKKEAMRELISLEQHLKDHGIDFKQHFGQQDDYLRELKELKTYRLLLNWFKKLVMAIIMNTEDGNYMPNYINEAIKYINAHYMEDISLKTISDEVYVNPWYFSTQLKKHTGLSFSEYVNQARVRKAKEFLKQKDLKVYQVAEMVGFQDAAYFSTVFKSIEEITPKEYQKMI</sequence>
<dbReference type="Pfam" id="PF00072">
    <property type="entry name" value="Response_reg"/>
    <property type="match status" value="1"/>
</dbReference>
<keyword evidence="3" id="KW-0804">Transcription</keyword>
<feature type="domain" description="Response regulatory" evidence="6">
    <location>
        <begin position="3"/>
        <end position="120"/>
    </location>
</feature>
<dbReference type="InterPro" id="IPR001789">
    <property type="entry name" value="Sig_transdc_resp-reg_receiver"/>
</dbReference>
<dbReference type="CDD" id="cd17536">
    <property type="entry name" value="REC_YesN-like"/>
    <property type="match status" value="1"/>
</dbReference>
<reference evidence="7" key="1">
    <citation type="submission" date="2019-10" db="EMBL/GenBank/DDBJ databases">
        <title>Description of Paenibacillus glebae sp. nov.</title>
        <authorList>
            <person name="Carlier A."/>
            <person name="Qi S."/>
        </authorList>
    </citation>
    <scope>NUCLEOTIDE SEQUENCE</scope>
    <source>
        <strain evidence="7">LMG 31456</strain>
    </source>
</reference>
<evidence type="ECO:0000313" key="8">
    <source>
        <dbReference type="Proteomes" id="UP000641588"/>
    </source>
</evidence>
<keyword evidence="2" id="KW-0238">DNA-binding</keyword>
<evidence type="ECO:0000313" key="7">
    <source>
        <dbReference type="EMBL" id="NOU92511.1"/>
    </source>
</evidence>
<feature type="domain" description="HTH araC/xylS-type" evidence="5">
    <location>
        <begin position="398"/>
        <end position="496"/>
    </location>
</feature>
<gene>
    <name evidence="7" type="ORF">GC093_04585</name>
</gene>
<evidence type="ECO:0000256" key="3">
    <source>
        <dbReference type="ARBA" id="ARBA00023163"/>
    </source>
</evidence>
<dbReference type="EMBL" id="WHOD01000016">
    <property type="protein sequence ID" value="NOU92511.1"/>
    <property type="molecule type" value="Genomic_DNA"/>
</dbReference>
<dbReference type="GO" id="GO:0003700">
    <property type="term" value="F:DNA-binding transcription factor activity"/>
    <property type="evidence" value="ECO:0007669"/>
    <property type="project" value="InterPro"/>
</dbReference>
<dbReference type="RefSeq" id="WP_171650708.1">
    <property type="nucleotide sequence ID" value="NZ_WHOD01000016.1"/>
</dbReference>
<dbReference type="AlphaFoldDB" id="A0A972JYF8"/>
<comment type="caution">
    <text evidence="7">The sequence shown here is derived from an EMBL/GenBank/DDBJ whole genome shotgun (WGS) entry which is preliminary data.</text>
</comment>
<name>A0A972JYF8_9BACL</name>
<dbReference type="InterPro" id="IPR018062">
    <property type="entry name" value="HTH_AraC-typ_CS"/>
</dbReference>
<dbReference type="PROSITE" id="PS01124">
    <property type="entry name" value="HTH_ARAC_FAMILY_2"/>
    <property type="match status" value="1"/>
</dbReference>
<dbReference type="GO" id="GO:0000160">
    <property type="term" value="P:phosphorelay signal transduction system"/>
    <property type="evidence" value="ECO:0007669"/>
    <property type="project" value="InterPro"/>
</dbReference>
<dbReference type="SMART" id="SM00342">
    <property type="entry name" value="HTH_ARAC"/>
    <property type="match status" value="1"/>
</dbReference>
<protein>
    <submittedName>
        <fullName evidence="7">Response regulator</fullName>
    </submittedName>
</protein>
<dbReference type="PROSITE" id="PS00041">
    <property type="entry name" value="HTH_ARAC_FAMILY_1"/>
    <property type="match status" value="1"/>
</dbReference>
<dbReference type="PANTHER" id="PTHR43280:SF28">
    <property type="entry name" value="HTH-TYPE TRANSCRIPTIONAL ACTIVATOR RHAS"/>
    <property type="match status" value="1"/>
</dbReference>
<keyword evidence="8" id="KW-1185">Reference proteome</keyword>
<dbReference type="InterPro" id="IPR011006">
    <property type="entry name" value="CheY-like_superfamily"/>
</dbReference>
<dbReference type="SUPFAM" id="SSF46689">
    <property type="entry name" value="Homeodomain-like"/>
    <property type="match status" value="2"/>
</dbReference>
<keyword evidence="1" id="KW-0805">Transcription regulation</keyword>
<evidence type="ECO:0000259" key="5">
    <source>
        <dbReference type="PROSITE" id="PS01124"/>
    </source>
</evidence>
<evidence type="ECO:0000256" key="1">
    <source>
        <dbReference type="ARBA" id="ARBA00023015"/>
    </source>
</evidence>
<dbReference type="Proteomes" id="UP000641588">
    <property type="component" value="Unassembled WGS sequence"/>
</dbReference>
<dbReference type="InterPro" id="IPR018060">
    <property type="entry name" value="HTH_AraC"/>
</dbReference>
<dbReference type="SMART" id="SM00448">
    <property type="entry name" value="REC"/>
    <property type="match status" value="1"/>
</dbReference>
<evidence type="ECO:0000256" key="2">
    <source>
        <dbReference type="ARBA" id="ARBA00023125"/>
    </source>
</evidence>
<keyword evidence="4" id="KW-0597">Phosphoprotein</keyword>
<dbReference type="Gene3D" id="3.40.50.2300">
    <property type="match status" value="1"/>
</dbReference>
<evidence type="ECO:0000256" key="4">
    <source>
        <dbReference type="PROSITE-ProRule" id="PRU00169"/>
    </source>
</evidence>
<dbReference type="SUPFAM" id="SSF52172">
    <property type="entry name" value="CheY-like"/>
    <property type="match status" value="1"/>
</dbReference>
<evidence type="ECO:0000259" key="6">
    <source>
        <dbReference type="PROSITE" id="PS50110"/>
    </source>
</evidence>
<dbReference type="PROSITE" id="PS50110">
    <property type="entry name" value="RESPONSE_REGULATORY"/>
    <property type="match status" value="1"/>
</dbReference>
<dbReference type="PANTHER" id="PTHR43280">
    <property type="entry name" value="ARAC-FAMILY TRANSCRIPTIONAL REGULATOR"/>
    <property type="match status" value="1"/>
</dbReference>
<dbReference type="Pfam" id="PF12833">
    <property type="entry name" value="HTH_18"/>
    <property type="match status" value="1"/>
</dbReference>
<dbReference type="GO" id="GO:0043565">
    <property type="term" value="F:sequence-specific DNA binding"/>
    <property type="evidence" value="ECO:0007669"/>
    <property type="project" value="InterPro"/>
</dbReference>
<feature type="modified residue" description="4-aspartylphosphate" evidence="4">
    <location>
        <position position="55"/>
    </location>
</feature>
<proteinExistence type="predicted"/>